<keyword evidence="2" id="KW-1185">Reference proteome</keyword>
<dbReference type="EMBL" id="RZNH01000027">
    <property type="protein sequence ID" value="NOU61061.1"/>
    <property type="molecule type" value="Genomic_DNA"/>
</dbReference>
<reference evidence="1 2" key="1">
    <citation type="submission" date="2018-12" db="EMBL/GenBank/DDBJ databases">
        <title>Marinifilum JC070 sp. nov., a marine bacterium isolated from Yongle Blue Hole in the South China Sea.</title>
        <authorList>
            <person name="Fu T."/>
        </authorList>
    </citation>
    <scope>NUCLEOTIDE SEQUENCE [LARGE SCALE GENOMIC DNA]</scope>
    <source>
        <strain evidence="1 2">JC070</strain>
    </source>
</reference>
<dbReference type="RefSeq" id="WP_171596329.1">
    <property type="nucleotide sequence ID" value="NZ_RZNH01000027.1"/>
</dbReference>
<dbReference type="PROSITE" id="PS51257">
    <property type="entry name" value="PROKAR_LIPOPROTEIN"/>
    <property type="match status" value="1"/>
</dbReference>
<gene>
    <name evidence="1" type="ORF">ELS83_14660</name>
</gene>
<evidence type="ECO:0000313" key="2">
    <source>
        <dbReference type="Proteomes" id="UP000732105"/>
    </source>
</evidence>
<protein>
    <recommendedName>
        <fullName evidence="3">Lipoprotein</fullName>
    </recommendedName>
</protein>
<name>A0ABX1WY68_9BACT</name>
<dbReference type="Proteomes" id="UP000732105">
    <property type="component" value="Unassembled WGS sequence"/>
</dbReference>
<comment type="caution">
    <text evidence="1">The sequence shown here is derived from an EMBL/GenBank/DDBJ whole genome shotgun (WGS) entry which is preliminary data.</text>
</comment>
<sequence length="275" mass="29954">MKKFIYSLISIAIIGITIISCNKSDELEFKNEKLKVSDFEYIGKLHNQGLELSLEELKSMDFNLKGSKLSKKESLIELQKNISIKFVNEQIGSDELKAIAISQIQDGINDYNSFDLKLKSTQNNFIPDSLLSKISVDAKNQLHNLFDIMNDSDMNLSSLKSRISAIEEKAIQTLNTEEQFLILSTSSVAKSTLDYWSANYKEWLKLNDQSLKSLDWKAAGQADVGGAALAGLGLAVSGTGAAMAAAGPAGWAGIGLVVVGRGLQASAARMILGLW</sequence>
<accession>A0ABX1WY68</accession>
<evidence type="ECO:0008006" key="3">
    <source>
        <dbReference type="Google" id="ProtNLM"/>
    </source>
</evidence>
<organism evidence="1 2">
    <name type="scientific">Marinifilum caeruleilacunae</name>
    <dbReference type="NCBI Taxonomy" id="2499076"/>
    <lineage>
        <taxon>Bacteria</taxon>
        <taxon>Pseudomonadati</taxon>
        <taxon>Bacteroidota</taxon>
        <taxon>Bacteroidia</taxon>
        <taxon>Marinilabiliales</taxon>
        <taxon>Marinifilaceae</taxon>
    </lineage>
</organism>
<proteinExistence type="predicted"/>
<evidence type="ECO:0000313" key="1">
    <source>
        <dbReference type="EMBL" id="NOU61061.1"/>
    </source>
</evidence>